<evidence type="ECO:0000313" key="1">
    <source>
        <dbReference type="EMBL" id="ABC64254.1"/>
    </source>
</evidence>
<organism evidence="1 2">
    <name type="scientific">Erythrobacter litoralis (strain HTCC2594)</name>
    <dbReference type="NCBI Taxonomy" id="314225"/>
    <lineage>
        <taxon>Bacteria</taxon>
        <taxon>Pseudomonadati</taxon>
        <taxon>Pseudomonadota</taxon>
        <taxon>Alphaproteobacteria</taxon>
        <taxon>Sphingomonadales</taxon>
        <taxon>Erythrobacteraceae</taxon>
        <taxon>Erythrobacter/Porphyrobacter group</taxon>
        <taxon>Erythrobacter</taxon>
    </lineage>
</organism>
<dbReference type="KEGG" id="eli:ELI_10810"/>
<sequence>MLPGPKWETPLEARTWLIEQRRVLKWSHKDVEKAFFSCAVKSDLYIGPGGGSRFDRATEKRVARFEREGDAIPDWMFWMPLVVQHAQVAYEDRWDWERENIPQHSDVRREREEEEYYARLFELNDQEIALLSRFREMDRDEREVLGAMLEPQTFCKIRASLARNSNGSKL</sequence>
<proteinExistence type="predicted"/>
<dbReference type="EMBL" id="CP000157">
    <property type="protein sequence ID" value="ABC64254.1"/>
    <property type="molecule type" value="Genomic_DNA"/>
</dbReference>
<dbReference type="HOGENOM" id="CLU_1568345_0_0_5"/>
<name>Q2N7T7_ERYLH</name>
<evidence type="ECO:0000313" key="2">
    <source>
        <dbReference type="Proteomes" id="UP000008808"/>
    </source>
</evidence>
<reference evidence="2" key="1">
    <citation type="journal article" date="2009" name="J. Bacteriol.">
        <title>Complete genome sequence of Erythrobacter litoralis HTCC2594.</title>
        <authorList>
            <person name="Oh H.M."/>
            <person name="Giovannoni S.J."/>
            <person name="Ferriera S."/>
            <person name="Johnson J."/>
            <person name="Cho J.C."/>
        </authorList>
    </citation>
    <scope>NUCLEOTIDE SEQUENCE [LARGE SCALE GENOMIC DNA]</scope>
    <source>
        <strain evidence="2">HTCC2594</strain>
    </source>
</reference>
<protein>
    <submittedName>
        <fullName evidence="1">Uncharacterized protein</fullName>
    </submittedName>
</protein>
<keyword evidence="2" id="KW-1185">Reference proteome</keyword>
<dbReference type="Proteomes" id="UP000008808">
    <property type="component" value="Chromosome"/>
</dbReference>
<dbReference type="AlphaFoldDB" id="Q2N7T7"/>
<accession>Q2N7T7</accession>
<gene>
    <name evidence="1" type="ordered locus">ELI_10810</name>
</gene>